<keyword evidence="1" id="KW-0533">Nickel</keyword>
<evidence type="ECO:0000313" key="3">
    <source>
        <dbReference type="Proteomes" id="UP000287394"/>
    </source>
</evidence>
<dbReference type="PANTHER" id="PTHR36566">
    <property type="entry name" value="NICKEL INSERTION PROTEIN-RELATED"/>
    <property type="match status" value="1"/>
</dbReference>
<dbReference type="GO" id="GO:0016829">
    <property type="term" value="F:lyase activity"/>
    <property type="evidence" value="ECO:0007669"/>
    <property type="project" value="UniProtKB-UniRule"/>
</dbReference>
<gene>
    <name evidence="2" type="ORF">CCAX7_18110</name>
</gene>
<proteinExistence type="inferred from homology"/>
<dbReference type="HAMAP" id="MF_01074">
    <property type="entry name" value="LarC"/>
    <property type="match status" value="1"/>
</dbReference>
<keyword evidence="1" id="KW-0456">Lyase</keyword>
<protein>
    <recommendedName>
        <fullName evidence="1">Putative nickel insertion protein</fullName>
    </recommendedName>
</protein>
<organism evidence="2 3">
    <name type="scientific">Capsulimonas corticalis</name>
    <dbReference type="NCBI Taxonomy" id="2219043"/>
    <lineage>
        <taxon>Bacteria</taxon>
        <taxon>Bacillati</taxon>
        <taxon>Armatimonadota</taxon>
        <taxon>Armatimonadia</taxon>
        <taxon>Capsulimonadales</taxon>
        <taxon>Capsulimonadaceae</taxon>
        <taxon>Capsulimonas</taxon>
    </lineage>
</organism>
<dbReference type="InterPro" id="IPR002822">
    <property type="entry name" value="Ni_insertion"/>
</dbReference>
<dbReference type="KEGG" id="ccot:CCAX7_18110"/>
<dbReference type="PANTHER" id="PTHR36566:SF1">
    <property type="entry name" value="PYRIDINIUM-3,5-BISTHIOCARBOXYLIC ACID MONONUCLEOTIDE NICKEL INSERTION PROTEIN"/>
    <property type="match status" value="1"/>
</dbReference>
<accession>A0A402D5F6</accession>
<reference evidence="2 3" key="1">
    <citation type="journal article" date="2019" name="Int. J. Syst. Evol. Microbiol.">
        <title>Capsulimonas corticalis gen. nov., sp. nov., an aerobic capsulated bacterium, of a novel bacterial order, Capsulimonadales ord. nov., of the class Armatimonadia of the phylum Armatimonadetes.</title>
        <authorList>
            <person name="Li J."/>
            <person name="Kudo C."/>
            <person name="Tonouchi A."/>
        </authorList>
    </citation>
    <scope>NUCLEOTIDE SEQUENCE [LARGE SCALE GENOMIC DNA]</scope>
    <source>
        <strain evidence="2 3">AX-7</strain>
    </source>
</reference>
<dbReference type="Proteomes" id="UP000287394">
    <property type="component" value="Chromosome"/>
</dbReference>
<evidence type="ECO:0000256" key="1">
    <source>
        <dbReference type="HAMAP-Rule" id="MF_01074"/>
    </source>
</evidence>
<evidence type="ECO:0000313" key="2">
    <source>
        <dbReference type="EMBL" id="BDI29760.1"/>
    </source>
</evidence>
<name>A0A402D5F6_9BACT</name>
<dbReference type="RefSeq" id="WP_218025766.1">
    <property type="nucleotide sequence ID" value="NZ_AP025739.1"/>
</dbReference>
<dbReference type="Pfam" id="PF01969">
    <property type="entry name" value="Ni_insertion"/>
    <property type="match status" value="1"/>
</dbReference>
<sequence>MKDLDGAAFISTDFSAITDVHGPLQTGINKHTMKIAYFDCFSGVSGDMTLGALLACDGADETQFRRRLAALNLPGYELSIQRVTREGISATDVDVRLIERDQGHGRHLADIAAILENSGLSSWVRTTALTVFTRLADAEAKIHGATRDAIHFHEVGAVDAIVDIAGSCILLEMLGVDRIASSSIPCGYGTITCQHGIMPVPAPATMELLKGFPVHSVDIRGELVTPTGAALITTLADPKTAGRLPAMRVLTNGFGAGKKQFKPDMPNLLRIVIGETDDAPSSHDASSGDATPQTVAVLEANLDDQSPEAFDLLMERCFAAGALDVFFTPIQMKKNRPATLLTVLCPADLSETLAAVIFRESSTFGVRHRTQERYTLARTWRTANTPYGEIRLKVGAWRGETMTIAPEYEDCRRAALAHGVPLAQVYRAALIGDKDLIGGEDS</sequence>
<dbReference type="Gene3D" id="3.30.70.1380">
    <property type="entry name" value="Transcriptional regulatory protein pf0864 domain like"/>
    <property type="match status" value="1"/>
</dbReference>
<keyword evidence="3" id="KW-1185">Reference proteome</keyword>
<dbReference type="EMBL" id="AP025739">
    <property type="protein sequence ID" value="BDI29760.1"/>
    <property type="molecule type" value="Genomic_DNA"/>
</dbReference>
<dbReference type="Gene3D" id="3.10.20.300">
    <property type="entry name" value="mk0293 like domain"/>
    <property type="match status" value="1"/>
</dbReference>
<dbReference type="GO" id="GO:0016151">
    <property type="term" value="F:nickel cation binding"/>
    <property type="evidence" value="ECO:0007669"/>
    <property type="project" value="UniProtKB-UniRule"/>
</dbReference>
<comment type="similarity">
    <text evidence="1">Belongs to the LarC family.</text>
</comment>
<dbReference type="AlphaFoldDB" id="A0A402D5F6"/>
<dbReference type="NCBIfam" id="TIGR00299">
    <property type="entry name" value="nickel pincer cofactor biosynthesis protein LarC"/>
    <property type="match status" value="1"/>
</dbReference>